<dbReference type="PRINTS" id="PR00455">
    <property type="entry name" value="HTHTETR"/>
</dbReference>
<dbReference type="SUPFAM" id="SSF48498">
    <property type="entry name" value="Tetracyclin repressor-like, C-terminal domain"/>
    <property type="match status" value="1"/>
</dbReference>
<dbReference type="Proteomes" id="UP000196005">
    <property type="component" value="Chromosome"/>
</dbReference>
<dbReference type="AlphaFoldDB" id="A0A1Y0HNX9"/>
<gene>
    <name evidence="6" type="ORF">Sdiek1_1754</name>
</gene>
<dbReference type="PROSITE" id="PS50977">
    <property type="entry name" value="HTH_TETR_2"/>
    <property type="match status" value="1"/>
</dbReference>
<dbReference type="Gene3D" id="1.10.357.10">
    <property type="entry name" value="Tetracycline Repressor, domain 2"/>
    <property type="match status" value="1"/>
</dbReference>
<evidence type="ECO:0000256" key="1">
    <source>
        <dbReference type="ARBA" id="ARBA00023015"/>
    </source>
</evidence>
<feature type="domain" description="HTH tetR-type" evidence="5">
    <location>
        <begin position="8"/>
        <end position="68"/>
    </location>
</feature>
<dbReference type="EMBL" id="CP021416">
    <property type="protein sequence ID" value="ARU48913.1"/>
    <property type="molecule type" value="Genomic_DNA"/>
</dbReference>
<dbReference type="Pfam" id="PF00440">
    <property type="entry name" value="TetR_N"/>
    <property type="match status" value="1"/>
</dbReference>
<dbReference type="SUPFAM" id="SSF46689">
    <property type="entry name" value="Homeodomain-like"/>
    <property type="match status" value="1"/>
</dbReference>
<dbReference type="PANTHER" id="PTHR47506">
    <property type="entry name" value="TRANSCRIPTIONAL REGULATORY PROTEIN"/>
    <property type="match status" value="1"/>
</dbReference>
<keyword evidence="7" id="KW-1185">Reference proteome</keyword>
<evidence type="ECO:0000313" key="7">
    <source>
        <dbReference type="Proteomes" id="UP000196005"/>
    </source>
</evidence>
<dbReference type="InterPro" id="IPR001647">
    <property type="entry name" value="HTH_TetR"/>
</dbReference>
<dbReference type="InterPro" id="IPR009057">
    <property type="entry name" value="Homeodomain-like_sf"/>
</dbReference>
<sequence>MARLIDKEEKRFDIARASIPFFAQKGIAQTSMDEIAKSAGVAKGTIYLYFKNKEEIILTIWDMLAARHQEVFHARITETMSATEKIVELFNFSECKEEHDKEELLILYQNFLSTMLIDKTGLYTNYFATICQRDYDIIFQCIHQGIAKGELEVHDVDILTNTIIIFMEGTVIQAKMNNLNFEQTQSRLTKYITFLLDQYTRKEPCKN</sequence>
<reference evidence="7" key="1">
    <citation type="submission" date="2017-05" db="EMBL/GenBank/DDBJ databases">
        <title>Dechlorination kinetics govern the competition between two new strains of the genus Sulfurospirillum.</title>
        <authorList>
            <person name="Buttet G.F."/>
            <person name="Murray A.M."/>
            <person name="Goris T."/>
            <person name="Burion M."/>
            <person name="Lin B."/>
            <person name="Rolle M."/>
            <person name="Maillard J."/>
        </authorList>
    </citation>
    <scope>NUCLEOTIDE SEQUENCE [LARGE SCALE GENOMIC DNA]</scope>
    <source>
        <strain evidence="7">SL2-1</strain>
    </source>
</reference>
<keyword evidence="3" id="KW-0804">Transcription</keyword>
<dbReference type="InterPro" id="IPR023772">
    <property type="entry name" value="DNA-bd_HTH_TetR-type_CS"/>
</dbReference>
<evidence type="ECO:0000256" key="2">
    <source>
        <dbReference type="ARBA" id="ARBA00023125"/>
    </source>
</evidence>
<protein>
    <submittedName>
        <fullName evidence="6">HTH-type transcriptional regulator AcrR</fullName>
    </submittedName>
</protein>
<evidence type="ECO:0000256" key="4">
    <source>
        <dbReference type="PROSITE-ProRule" id="PRU00335"/>
    </source>
</evidence>
<proteinExistence type="predicted"/>
<name>A0A1Y0HNX9_9BACT</name>
<dbReference type="RefSeq" id="WP_087438743.1">
    <property type="nucleotide sequence ID" value="NZ_CP021416.1"/>
</dbReference>
<accession>A0A1Y0HNX9</accession>
<dbReference type="KEGG" id="suls:Sdiek1_1754"/>
<dbReference type="GO" id="GO:0003677">
    <property type="term" value="F:DNA binding"/>
    <property type="evidence" value="ECO:0007669"/>
    <property type="project" value="UniProtKB-UniRule"/>
</dbReference>
<evidence type="ECO:0000259" key="5">
    <source>
        <dbReference type="PROSITE" id="PS50977"/>
    </source>
</evidence>
<keyword evidence="1" id="KW-0805">Transcription regulation</keyword>
<dbReference type="OrthoDB" id="9809994at2"/>
<keyword evidence="2 4" id="KW-0238">DNA-binding</keyword>
<dbReference type="PROSITE" id="PS01081">
    <property type="entry name" value="HTH_TETR_1"/>
    <property type="match status" value="1"/>
</dbReference>
<evidence type="ECO:0000256" key="3">
    <source>
        <dbReference type="ARBA" id="ARBA00023163"/>
    </source>
</evidence>
<dbReference type="Gene3D" id="1.10.10.60">
    <property type="entry name" value="Homeodomain-like"/>
    <property type="match status" value="1"/>
</dbReference>
<dbReference type="InterPro" id="IPR036271">
    <property type="entry name" value="Tet_transcr_reg_TetR-rel_C_sf"/>
</dbReference>
<organism evidence="6 7">
    <name type="scientific">Sulfurospirillum diekertiae</name>
    <dbReference type="NCBI Taxonomy" id="1854492"/>
    <lineage>
        <taxon>Bacteria</taxon>
        <taxon>Pseudomonadati</taxon>
        <taxon>Campylobacterota</taxon>
        <taxon>Epsilonproteobacteria</taxon>
        <taxon>Campylobacterales</taxon>
        <taxon>Sulfurospirillaceae</taxon>
        <taxon>Sulfurospirillum</taxon>
    </lineage>
</organism>
<dbReference type="PANTHER" id="PTHR47506:SF1">
    <property type="entry name" value="HTH-TYPE TRANSCRIPTIONAL REGULATOR YJDC"/>
    <property type="match status" value="1"/>
</dbReference>
<evidence type="ECO:0000313" key="6">
    <source>
        <dbReference type="EMBL" id="ARU48913.1"/>
    </source>
</evidence>
<feature type="DNA-binding region" description="H-T-H motif" evidence="4">
    <location>
        <begin position="31"/>
        <end position="50"/>
    </location>
</feature>